<proteinExistence type="predicted"/>
<dbReference type="AlphaFoldDB" id="A0A6A5ZFS0"/>
<dbReference type="PANTHER" id="PTHR35395:SF1">
    <property type="entry name" value="DUF6536 DOMAIN-CONTAINING PROTEIN"/>
    <property type="match status" value="1"/>
</dbReference>
<dbReference type="EMBL" id="ML977318">
    <property type="protein sequence ID" value="KAF2117577.1"/>
    <property type="molecule type" value="Genomic_DNA"/>
</dbReference>
<organism evidence="2 3">
    <name type="scientific">Lophiotrema nucula</name>
    <dbReference type="NCBI Taxonomy" id="690887"/>
    <lineage>
        <taxon>Eukaryota</taxon>
        <taxon>Fungi</taxon>
        <taxon>Dikarya</taxon>
        <taxon>Ascomycota</taxon>
        <taxon>Pezizomycotina</taxon>
        <taxon>Dothideomycetes</taxon>
        <taxon>Pleosporomycetidae</taxon>
        <taxon>Pleosporales</taxon>
        <taxon>Lophiotremataceae</taxon>
        <taxon>Lophiotrema</taxon>
    </lineage>
</organism>
<evidence type="ECO:0000313" key="2">
    <source>
        <dbReference type="EMBL" id="KAF2117577.1"/>
    </source>
</evidence>
<evidence type="ECO:0000256" key="1">
    <source>
        <dbReference type="SAM" id="Phobius"/>
    </source>
</evidence>
<gene>
    <name evidence="2" type="ORF">BDV96DRAFT_489653</name>
</gene>
<dbReference type="OrthoDB" id="5429634at2759"/>
<evidence type="ECO:0000313" key="3">
    <source>
        <dbReference type="Proteomes" id="UP000799770"/>
    </source>
</evidence>
<keyword evidence="1" id="KW-0472">Membrane</keyword>
<dbReference type="PANTHER" id="PTHR35395">
    <property type="entry name" value="DUF6536 DOMAIN-CONTAINING PROTEIN"/>
    <property type="match status" value="1"/>
</dbReference>
<feature type="non-terminal residue" evidence="2">
    <location>
        <position position="1"/>
    </location>
</feature>
<reference evidence="2" key="1">
    <citation type="journal article" date="2020" name="Stud. Mycol.">
        <title>101 Dothideomycetes genomes: a test case for predicting lifestyles and emergence of pathogens.</title>
        <authorList>
            <person name="Haridas S."/>
            <person name="Albert R."/>
            <person name="Binder M."/>
            <person name="Bloem J."/>
            <person name="Labutti K."/>
            <person name="Salamov A."/>
            <person name="Andreopoulos B."/>
            <person name="Baker S."/>
            <person name="Barry K."/>
            <person name="Bills G."/>
            <person name="Bluhm B."/>
            <person name="Cannon C."/>
            <person name="Castanera R."/>
            <person name="Culley D."/>
            <person name="Daum C."/>
            <person name="Ezra D."/>
            <person name="Gonzalez J."/>
            <person name="Henrissat B."/>
            <person name="Kuo A."/>
            <person name="Liang C."/>
            <person name="Lipzen A."/>
            <person name="Lutzoni F."/>
            <person name="Magnuson J."/>
            <person name="Mondo S."/>
            <person name="Nolan M."/>
            <person name="Ohm R."/>
            <person name="Pangilinan J."/>
            <person name="Park H.-J."/>
            <person name="Ramirez L."/>
            <person name="Alfaro M."/>
            <person name="Sun H."/>
            <person name="Tritt A."/>
            <person name="Yoshinaga Y."/>
            <person name="Zwiers L.-H."/>
            <person name="Turgeon B."/>
            <person name="Goodwin S."/>
            <person name="Spatafora J."/>
            <person name="Crous P."/>
            <person name="Grigoriev I."/>
        </authorList>
    </citation>
    <scope>NUCLEOTIDE SEQUENCE</scope>
    <source>
        <strain evidence="2">CBS 627.86</strain>
    </source>
</reference>
<protein>
    <submittedName>
        <fullName evidence="2">Uncharacterized protein</fullName>
    </submittedName>
</protein>
<name>A0A6A5ZFS0_9PLEO</name>
<dbReference type="Proteomes" id="UP000799770">
    <property type="component" value="Unassembled WGS sequence"/>
</dbReference>
<sequence length="128" mass="13820">KSLRVSTSIGPQRSSYYVSMPLRYGIPLMAKMSLLHWTLSQGLFVVPLETPNNDGTVDTSSCISYLGFSLLPLFTAGNIVLVMVIAIVLGSLHHYPSGMPMGATYSAVVSAACHQPLPDDQDAYKFPV</sequence>
<keyword evidence="1" id="KW-0812">Transmembrane</keyword>
<feature type="transmembrane region" description="Helical" evidence="1">
    <location>
        <begin position="65"/>
        <end position="92"/>
    </location>
</feature>
<accession>A0A6A5ZFS0</accession>
<keyword evidence="1" id="KW-1133">Transmembrane helix</keyword>
<keyword evidence="3" id="KW-1185">Reference proteome</keyword>